<dbReference type="InterPro" id="IPR036464">
    <property type="entry name" value="Rubisco_LSMT_subst-bd_sf"/>
</dbReference>
<gene>
    <name evidence="6" type="ORF">J3Q64DRAFT_1629571</name>
</gene>
<dbReference type="InterPro" id="IPR050600">
    <property type="entry name" value="SETD3_SETD6_MTase"/>
</dbReference>
<dbReference type="EMBL" id="JBCLYO010000001">
    <property type="protein sequence ID" value="KAL0097816.1"/>
    <property type="molecule type" value="Genomic_DNA"/>
</dbReference>
<evidence type="ECO:0000256" key="1">
    <source>
        <dbReference type="ARBA" id="ARBA00022603"/>
    </source>
</evidence>
<keyword evidence="2" id="KW-0808">Transferase</keyword>
<keyword evidence="1" id="KW-0489">Methyltransferase</keyword>
<evidence type="ECO:0000259" key="5">
    <source>
        <dbReference type="PROSITE" id="PS50280"/>
    </source>
</evidence>
<evidence type="ECO:0000256" key="3">
    <source>
        <dbReference type="ARBA" id="ARBA00022691"/>
    </source>
</evidence>
<comment type="caution">
    <text evidence="6">The sequence shown here is derived from an EMBL/GenBank/DDBJ whole genome shotgun (WGS) entry which is preliminary data.</text>
</comment>
<proteinExistence type="predicted"/>
<feature type="compositionally biased region" description="Acidic residues" evidence="4">
    <location>
        <begin position="200"/>
        <end position="217"/>
    </location>
</feature>
<dbReference type="Pfam" id="PF00856">
    <property type="entry name" value="SET"/>
    <property type="match status" value="1"/>
</dbReference>
<dbReference type="PROSITE" id="PS50280">
    <property type="entry name" value="SET"/>
    <property type="match status" value="1"/>
</dbReference>
<protein>
    <recommendedName>
        <fullName evidence="5">SET domain-containing protein</fullName>
    </recommendedName>
</protein>
<dbReference type="Gene3D" id="3.90.1420.10">
    <property type="entry name" value="Rubisco LSMT, substrate-binding domain"/>
    <property type="match status" value="1"/>
</dbReference>
<organism evidence="6 7">
    <name type="scientific">Phycomyces blakesleeanus</name>
    <dbReference type="NCBI Taxonomy" id="4837"/>
    <lineage>
        <taxon>Eukaryota</taxon>
        <taxon>Fungi</taxon>
        <taxon>Fungi incertae sedis</taxon>
        <taxon>Mucoromycota</taxon>
        <taxon>Mucoromycotina</taxon>
        <taxon>Mucoromycetes</taxon>
        <taxon>Mucorales</taxon>
        <taxon>Phycomycetaceae</taxon>
        <taxon>Phycomyces</taxon>
    </lineage>
</organism>
<keyword evidence="3" id="KW-0949">S-adenosyl-L-methionine</keyword>
<dbReference type="SUPFAM" id="SSF82199">
    <property type="entry name" value="SET domain"/>
    <property type="match status" value="1"/>
</dbReference>
<dbReference type="PANTHER" id="PTHR13271">
    <property type="entry name" value="UNCHARACTERIZED PUTATIVE METHYLTRANSFERASE"/>
    <property type="match status" value="1"/>
</dbReference>
<feature type="region of interest" description="Disordered" evidence="4">
    <location>
        <begin position="192"/>
        <end position="217"/>
    </location>
</feature>
<evidence type="ECO:0000256" key="2">
    <source>
        <dbReference type="ARBA" id="ARBA00022679"/>
    </source>
</evidence>
<evidence type="ECO:0000256" key="4">
    <source>
        <dbReference type="SAM" id="MobiDB-lite"/>
    </source>
</evidence>
<accession>A0ABR3BHX8</accession>
<dbReference type="InterPro" id="IPR001214">
    <property type="entry name" value="SET_dom"/>
</dbReference>
<dbReference type="InterPro" id="IPR046341">
    <property type="entry name" value="SET_dom_sf"/>
</dbReference>
<evidence type="ECO:0000313" key="6">
    <source>
        <dbReference type="EMBL" id="KAL0097816.1"/>
    </source>
</evidence>
<reference evidence="6 7" key="1">
    <citation type="submission" date="2024-04" db="EMBL/GenBank/DDBJ databases">
        <title>Symmetric and asymmetric DNA N6-adenine methylation regulates different biological responses in Mucorales.</title>
        <authorList>
            <consortium name="Lawrence Berkeley National Laboratory"/>
            <person name="Lax C."/>
            <person name="Mondo S.J."/>
            <person name="Osorio-Concepcion M."/>
            <person name="Muszewska A."/>
            <person name="Corrochano-Luque M."/>
            <person name="Gutierrez G."/>
            <person name="Riley R."/>
            <person name="Lipzen A."/>
            <person name="Guo J."/>
            <person name="Hundley H."/>
            <person name="Amirebrahimi M."/>
            <person name="Ng V."/>
            <person name="Lorenzo-Gutierrez D."/>
            <person name="Binder U."/>
            <person name="Yang J."/>
            <person name="Song Y."/>
            <person name="Canovas D."/>
            <person name="Navarro E."/>
            <person name="Freitag M."/>
            <person name="Gabaldon T."/>
            <person name="Grigoriev I.V."/>
            <person name="Corrochano L.M."/>
            <person name="Nicolas F.E."/>
            <person name="Garre V."/>
        </authorList>
    </citation>
    <scope>NUCLEOTIDE SEQUENCE [LARGE SCALE GENOMIC DNA]</scope>
    <source>
        <strain evidence="6 7">L51</strain>
    </source>
</reference>
<keyword evidence="7" id="KW-1185">Reference proteome</keyword>
<sequence length="396" mass="45142">MTDLFEKTSEIFWKWLESNGATLSENIEIGDYRSEGAGRGITAKNDIKEGEILFSLPRSLLLSPLTSRLRQEPGIGDKLDNLEGWLPLILCMMYESQKPDSFWKPYFDILPKTFSTPMFWGDDDIKGLEGTDIVGKIGKSDAEAMFESNILPIIKSNPILFDENIHTVELFHICGSLIMAYSFTDEVATNANKPIKNKEDEDEDEDDEDEDEDEDEEGAELIAMVPLADTLNHKTGFNNARLFHEPEFLEMKAFKDIRKGEQIYNTYGDLCNADLLRKYGFVDEPNEFDIVEINGADVVSTFSNPEENEEVTGRKLEFLMEEGVLDDCFVLENDHEIPEALIIIAHVLKAPVAEFDKMEAKQKLPKAKQTPEIMRPLMELFERRLAKYPCLKVNKT</sequence>
<evidence type="ECO:0000313" key="7">
    <source>
        <dbReference type="Proteomes" id="UP001448207"/>
    </source>
</evidence>
<feature type="domain" description="SET" evidence="5">
    <location>
        <begin position="25"/>
        <end position="268"/>
    </location>
</feature>
<dbReference type="Gene3D" id="3.90.1410.10">
    <property type="entry name" value="set domain protein methyltransferase, domain 1"/>
    <property type="match status" value="1"/>
</dbReference>
<dbReference type="PANTHER" id="PTHR13271:SF34">
    <property type="entry name" value="N-LYSINE METHYLTRANSFERASE SETD6"/>
    <property type="match status" value="1"/>
</dbReference>
<dbReference type="Proteomes" id="UP001448207">
    <property type="component" value="Unassembled WGS sequence"/>
</dbReference>
<name>A0ABR3BHX8_PHYBL</name>